<dbReference type="PANTHER" id="PTHR33353">
    <property type="entry name" value="PUTATIVE (AFU_ORTHOLOGUE AFUA_1G12560)-RELATED"/>
    <property type="match status" value="1"/>
</dbReference>
<evidence type="ECO:0000256" key="16">
    <source>
        <dbReference type="SAM" id="MobiDB-lite"/>
    </source>
</evidence>
<keyword evidence="7" id="KW-0560">Oxidoreductase</keyword>
<dbReference type="GO" id="GO:0005576">
    <property type="term" value="C:extracellular region"/>
    <property type="evidence" value="ECO:0007669"/>
    <property type="project" value="UniProtKB-SubCell"/>
</dbReference>
<keyword evidence="4" id="KW-0479">Metal-binding</keyword>
<evidence type="ECO:0000256" key="2">
    <source>
        <dbReference type="ARBA" id="ARBA00004613"/>
    </source>
</evidence>
<evidence type="ECO:0000256" key="3">
    <source>
        <dbReference type="ARBA" id="ARBA00022525"/>
    </source>
</evidence>
<evidence type="ECO:0000256" key="13">
    <source>
        <dbReference type="ARBA" id="ARBA00044502"/>
    </source>
</evidence>
<organism evidence="19">
    <name type="scientific">Bionectria ochroleuca</name>
    <name type="common">Gliocladium roseum</name>
    <dbReference type="NCBI Taxonomy" id="29856"/>
    <lineage>
        <taxon>Eukaryota</taxon>
        <taxon>Fungi</taxon>
        <taxon>Dikarya</taxon>
        <taxon>Ascomycota</taxon>
        <taxon>Pezizomycotina</taxon>
        <taxon>Sordariomycetes</taxon>
        <taxon>Hypocreomycetidae</taxon>
        <taxon>Hypocreales</taxon>
        <taxon>Bionectriaceae</taxon>
        <taxon>Clonostachys</taxon>
    </lineage>
</organism>
<dbReference type="GO" id="GO:0004497">
    <property type="term" value="F:monooxygenase activity"/>
    <property type="evidence" value="ECO:0007669"/>
    <property type="project" value="UniProtKB-KW"/>
</dbReference>
<evidence type="ECO:0000256" key="4">
    <source>
        <dbReference type="ARBA" id="ARBA00022723"/>
    </source>
</evidence>
<feature type="compositionally biased region" description="Low complexity" evidence="16">
    <location>
        <begin position="266"/>
        <end position="297"/>
    </location>
</feature>
<evidence type="ECO:0000256" key="12">
    <source>
        <dbReference type="ARBA" id="ARBA00023326"/>
    </source>
</evidence>
<dbReference type="Gene3D" id="2.70.50.70">
    <property type="match status" value="1"/>
</dbReference>
<reference evidence="20" key="2">
    <citation type="submission" date="2020-10" db="EMBL/GenBank/DDBJ databases">
        <title>High-Quality Genome Resource of Clonostachys rosea strain S41 by Oxford Nanopore Long-Read Sequencing.</title>
        <authorList>
            <person name="Wang H."/>
        </authorList>
    </citation>
    <scope>NUCLEOTIDE SEQUENCE</scope>
    <source>
        <strain evidence="20">S41</strain>
    </source>
</reference>
<feature type="signal peptide" evidence="17">
    <location>
        <begin position="1"/>
        <end position="21"/>
    </location>
</feature>
<reference evidence="19" key="1">
    <citation type="submission" date="2015-01" db="EMBL/GenBank/DDBJ databases">
        <authorList>
            <person name="Durling Mikael"/>
        </authorList>
    </citation>
    <scope>NUCLEOTIDE SEQUENCE</scope>
</reference>
<keyword evidence="12" id="KW-0624">Polysaccharide degradation</keyword>
<feature type="chain" id="PRO_5044541162" description="lytic cellulose monooxygenase (C4-dehydrogenating)" evidence="17">
    <location>
        <begin position="22"/>
        <end position="347"/>
    </location>
</feature>
<sequence>MRSNTFSALVAAVAMVPSVFAHYNFESLIVNGQETEAYQYVRQTTNANSPITDVTSNDIICNAGGLDATIMAKTETYTVAAGDEVGFKINSNLGHPGPLAVYMSKASGTAQEYKGDGDWFKVYELTYSALAADGIQWASFVNGGISNFTFTLPTDLPAGEYLMRGEHIGLHGAGDFGGAQFYIGCAQLKVTGSGSGSPSPTVKFPGAYDGNEPGIKIGIYWPVPTSYTAPGPVTWPNSCEDHTANYVGQTSDGDCTGGESSGGGDSSASSAPVSAPTSTVASQPAVTSIASTTPVASVTTTPVASADATSSAAAVVTLSTSTSAAKPTSTASPCLKRRKARRSLKHF</sequence>
<comment type="catalytic activity">
    <reaction evidence="14">
        <text>[(1-&gt;4)-beta-D-glucosyl]n+m + reduced acceptor + O2 = 4-dehydro-beta-D-glucosyl-[(1-&gt;4)-beta-D-glucosyl]n-1 + [(1-&gt;4)-beta-D-glucosyl]m + acceptor + H2O.</text>
        <dbReference type="EC" id="1.14.99.56"/>
    </reaction>
</comment>
<dbReference type="GO" id="GO:0046872">
    <property type="term" value="F:metal ion binding"/>
    <property type="evidence" value="ECO:0007669"/>
    <property type="project" value="UniProtKB-KW"/>
</dbReference>
<keyword evidence="10" id="KW-1015">Disulfide bond</keyword>
<feature type="domain" description="Auxiliary Activity family 9 catalytic" evidence="18">
    <location>
        <begin position="22"/>
        <end position="227"/>
    </location>
</feature>
<dbReference type="CDD" id="cd21175">
    <property type="entry name" value="LPMO_AA9"/>
    <property type="match status" value="1"/>
</dbReference>
<evidence type="ECO:0000256" key="10">
    <source>
        <dbReference type="ARBA" id="ARBA00023157"/>
    </source>
</evidence>
<accession>A0A0B7KEC4</accession>
<feature type="compositionally biased region" description="Basic residues" evidence="16">
    <location>
        <begin position="335"/>
        <end position="347"/>
    </location>
</feature>
<feature type="compositionally biased region" description="Gly residues" evidence="16">
    <location>
        <begin position="255"/>
        <end position="265"/>
    </location>
</feature>
<keyword evidence="3" id="KW-0964">Secreted</keyword>
<dbReference type="Proteomes" id="UP000616885">
    <property type="component" value="Unassembled WGS sequence"/>
</dbReference>
<name>A0A0B7KEC4_BIOOC</name>
<evidence type="ECO:0000256" key="11">
    <source>
        <dbReference type="ARBA" id="ARBA00023277"/>
    </source>
</evidence>
<feature type="region of interest" description="Disordered" evidence="16">
    <location>
        <begin position="250"/>
        <end position="297"/>
    </location>
</feature>
<dbReference type="PANTHER" id="PTHR33353:SF10">
    <property type="entry name" value="ENDO-BETA-1,4-GLUCANASE D"/>
    <property type="match status" value="1"/>
</dbReference>
<evidence type="ECO:0000256" key="7">
    <source>
        <dbReference type="ARBA" id="ARBA00023002"/>
    </source>
</evidence>
<evidence type="ECO:0000313" key="19">
    <source>
        <dbReference type="EMBL" id="CEO53807.1"/>
    </source>
</evidence>
<dbReference type="EC" id="1.14.99.56" evidence="15"/>
<evidence type="ECO:0000256" key="1">
    <source>
        <dbReference type="ARBA" id="ARBA00001973"/>
    </source>
</evidence>
<keyword evidence="5 17" id="KW-0732">Signal</keyword>
<dbReference type="InterPro" id="IPR049892">
    <property type="entry name" value="AA9"/>
</dbReference>
<evidence type="ECO:0000256" key="6">
    <source>
        <dbReference type="ARBA" id="ARBA00023001"/>
    </source>
</evidence>
<comment type="subcellular location">
    <subcellularLocation>
        <location evidence="2">Secreted</location>
    </subcellularLocation>
</comment>
<feature type="compositionally biased region" description="Low complexity" evidence="16">
    <location>
        <begin position="319"/>
        <end position="332"/>
    </location>
</feature>
<evidence type="ECO:0000256" key="9">
    <source>
        <dbReference type="ARBA" id="ARBA00023033"/>
    </source>
</evidence>
<keyword evidence="6" id="KW-0136">Cellulose degradation</keyword>
<evidence type="ECO:0000256" key="15">
    <source>
        <dbReference type="ARBA" id="ARBA00047174"/>
    </source>
</evidence>
<keyword evidence="8" id="KW-0186">Copper</keyword>
<keyword evidence="9" id="KW-0503">Monooxygenase</keyword>
<evidence type="ECO:0000313" key="20">
    <source>
        <dbReference type="EMBL" id="KAF9743772.1"/>
    </source>
</evidence>
<evidence type="ECO:0000256" key="5">
    <source>
        <dbReference type="ARBA" id="ARBA00022729"/>
    </source>
</evidence>
<gene>
    <name evidence="19" type="ORF">BN869_000009865_1</name>
    <name evidence="20" type="ORF">IM811_006112</name>
</gene>
<comment type="cofactor">
    <cofactor evidence="1">
        <name>Cu(2+)</name>
        <dbReference type="ChEBI" id="CHEBI:29036"/>
    </cofactor>
</comment>
<evidence type="ECO:0000256" key="8">
    <source>
        <dbReference type="ARBA" id="ARBA00023008"/>
    </source>
</evidence>
<dbReference type="GO" id="GO:0030245">
    <property type="term" value="P:cellulose catabolic process"/>
    <property type="evidence" value="ECO:0007669"/>
    <property type="project" value="UniProtKB-KW"/>
</dbReference>
<evidence type="ECO:0000259" key="18">
    <source>
        <dbReference type="Pfam" id="PF03443"/>
    </source>
</evidence>
<keyword evidence="11" id="KW-0119">Carbohydrate metabolism</keyword>
<dbReference type="EMBL" id="CDPU01000038">
    <property type="protein sequence ID" value="CEO53807.1"/>
    <property type="molecule type" value="Genomic_DNA"/>
</dbReference>
<dbReference type="AlphaFoldDB" id="A0A0B7KEC4"/>
<proteinExistence type="inferred from homology"/>
<dbReference type="EMBL" id="JADCTT010000016">
    <property type="protein sequence ID" value="KAF9743772.1"/>
    <property type="molecule type" value="Genomic_DNA"/>
</dbReference>
<protein>
    <recommendedName>
        <fullName evidence="15">lytic cellulose monooxygenase (C4-dehydrogenating)</fullName>
        <ecNumber evidence="15">1.14.99.56</ecNumber>
    </recommendedName>
</protein>
<evidence type="ECO:0000256" key="14">
    <source>
        <dbReference type="ARBA" id="ARBA00045077"/>
    </source>
</evidence>
<dbReference type="InterPro" id="IPR005103">
    <property type="entry name" value="AA9_LPMO"/>
</dbReference>
<comment type="similarity">
    <text evidence="13">Belongs to the polysaccharide monooxygenase AA9 family.</text>
</comment>
<evidence type="ECO:0000256" key="17">
    <source>
        <dbReference type="SAM" id="SignalP"/>
    </source>
</evidence>
<feature type="region of interest" description="Disordered" evidence="16">
    <location>
        <begin position="319"/>
        <end position="347"/>
    </location>
</feature>
<dbReference type="Pfam" id="PF03443">
    <property type="entry name" value="AA9"/>
    <property type="match status" value="1"/>
</dbReference>